<dbReference type="Proteomes" id="UP000075663">
    <property type="component" value="Unassembled WGS sequence"/>
</dbReference>
<reference evidence="1 2" key="1">
    <citation type="submission" date="2016-01" db="EMBL/GenBank/DDBJ databases">
        <title>Genome sequencing of Roseivirga seohaensis SW-152.</title>
        <authorList>
            <person name="Selvaratnam C."/>
            <person name="Thevarajoo S."/>
            <person name="Goh K.M."/>
            <person name="Ee R."/>
            <person name="Chan K.-G."/>
            <person name="Chong C.S."/>
        </authorList>
    </citation>
    <scope>NUCLEOTIDE SEQUENCE [LARGE SCALE GENOMIC DNA]</scope>
    <source>
        <strain evidence="1 2">SW-152</strain>
    </source>
</reference>
<dbReference type="EMBL" id="LRPB01000034">
    <property type="protein sequence ID" value="KYG82912.1"/>
    <property type="molecule type" value="Genomic_DNA"/>
</dbReference>
<gene>
    <name evidence="1" type="ORF">AWW67_05655</name>
</gene>
<name>A0A150XW95_9BACT</name>
<evidence type="ECO:0000313" key="1">
    <source>
        <dbReference type="EMBL" id="KYG82912.1"/>
    </source>
</evidence>
<protein>
    <submittedName>
        <fullName evidence="1">Uncharacterized protein</fullName>
    </submittedName>
</protein>
<sequence length="78" mass="8864">MYRERDSNPRPTRYGGISPNNKQHTVAYWLGTMRALLKPTSGLIPDGHPVEMVGFEPTQPYASVLQTDITLQLYRISM</sequence>
<proteinExistence type="predicted"/>
<comment type="caution">
    <text evidence="1">The sequence shown here is derived from an EMBL/GenBank/DDBJ whole genome shotgun (WGS) entry which is preliminary data.</text>
</comment>
<evidence type="ECO:0000313" key="2">
    <source>
        <dbReference type="Proteomes" id="UP000075663"/>
    </source>
</evidence>
<accession>A0A150XW95</accession>
<organism evidence="1 2">
    <name type="scientific">Roseivirga seohaensis</name>
    <dbReference type="NCBI Taxonomy" id="1914963"/>
    <lineage>
        <taxon>Bacteria</taxon>
        <taxon>Pseudomonadati</taxon>
        <taxon>Bacteroidota</taxon>
        <taxon>Cytophagia</taxon>
        <taxon>Cytophagales</taxon>
        <taxon>Roseivirgaceae</taxon>
        <taxon>Roseivirga</taxon>
    </lineage>
</organism>
<dbReference type="AlphaFoldDB" id="A0A150XW95"/>